<name>A0A2M6WNN6_9BACT</name>
<dbReference type="Gene3D" id="1.10.3210.10">
    <property type="entry name" value="Hypothetical protein af1432"/>
    <property type="match status" value="1"/>
</dbReference>
<dbReference type="EMBL" id="PFAQ01000053">
    <property type="protein sequence ID" value="PIT94382.1"/>
    <property type="molecule type" value="Genomic_DNA"/>
</dbReference>
<sequence>MPLEIPSNPADLLNRRENIKSELNTFRNNVSENFTPAEAEKINAALDFMLKIHLPQEDRVDSRPFASHPLAVAEEVIKLSNDPELVIAALIHDGVEEQCDYIFAERVNRKYPDRKFSYLEMTEALKEKYKSIFKAWSFKEIKGKFGRKLRPEDSL</sequence>
<dbReference type="AlphaFoldDB" id="A0A2M6WNN6"/>
<dbReference type="Proteomes" id="UP000228900">
    <property type="component" value="Unassembled WGS sequence"/>
</dbReference>
<evidence type="ECO:0000313" key="1">
    <source>
        <dbReference type="EMBL" id="PIT94382.1"/>
    </source>
</evidence>
<proteinExistence type="predicted"/>
<comment type="caution">
    <text evidence="1">The sequence shown here is derived from an EMBL/GenBank/DDBJ whole genome shotgun (WGS) entry which is preliminary data.</text>
</comment>
<accession>A0A2M6WNN6</accession>
<gene>
    <name evidence="1" type="ORF">COT98_03970</name>
</gene>
<reference evidence="2" key="1">
    <citation type="submission" date="2017-09" db="EMBL/GenBank/DDBJ databases">
        <title>Depth-based differentiation of microbial function through sediment-hosted aquifers and enrichment of novel symbionts in the deep terrestrial subsurface.</title>
        <authorList>
            <person name="Probst A.J."/>
            <person name="Ladd B."/>
            <person name="Jarett J.K."/>
            <person name="Geller-Mcgrath D.E."/>
            <person name="Sieber C.M.K."/>
            <person name="Emerson J.B."/>
            <person name="Anantharaman K."/>
            <person name="Thomas B.C."/>
            <person name="Malmstrom R."/>
            <person name="Stieglmeier M."/>
            <person name="Klingl A."/>
            <person name="Woyke T."/>
            <person name="Ryan C.M."/>
            <person name="Banfield J.F."/>
        </authorList>
    </citation>
    <scope>NUCLEOTIDE SEQUENCE [LARGE SCALE GENOMIC DNA]</scope>
</reference>
<evidence type="ECO:0000313" key="2">
    <source>
        <dbReference type="Proteomes" id="UP000228900"/>
    </source>
</evidence>
<organism evidence="1 2">
    <name type="scientific">Candidatus Falkowbacteria bacterium CG10_big_fil_rev_8_21_14_0_10_39_9</name>
    <dbReference type="NCBI Taxonomy" id="1974566"/>
    <lineage>
        <taxon>Bacteria</taxon>
        <taxon>Candidatus Falkowiibacteriota</taxon>
    </lineage>
</organism>
<protein>
    <recommendedName>
        <fullName evidence="3">HD/PDEase domain-containing protein</fullName>
    </recommendedName>
</protein>
<evidence type="ECO:0008006" key="3">
    <source>
        <dbReference type="Google" id="ProtNLM"/>
    </source>
</evidence>
<dbReference type="SUPFAM" id="SSF109604">
    <property type="entry name" value="HD-domain/PDEase-like"/>
    <property type="match status" value="1"/>
</dbReference>